<dbReference type="PROSITE" id="PS00379">
    <property type="entry name" value="CDP_ALCOHOL_P_TRANSF"/>
    <property type="match status" value="1"/>
</dbReference>
<dbReference type="EMBL" id="KB008010">
    <property type="protein sequence ID" value="ELR15996.1"/>
    <property type="molecule type" value="Genomic_DNA"/>
</dbReference>
<feature type="transmembrane region" description="Helical" evidence="6">
    <location>
        <begin position="387"/>
        <end position="408"/>
    </location>
</feature>
<reference evidence="7 8" key="1">
    <citation type="journal article" date="2013" name="Genome Biol.">
        <title>Genome of Acanthamoeba castellanii highlights extensive lateral gene transfer and early evolution of tyrosine kinase signaling.</title>
        <authorList>
            <person name="Clarke M."/>
            <person name="Lohan A.J."/>
            <person name="Liu B."/>
            <person name="Lagkouvardos I."/>
            <person name="Roy S."/>
            <person name="Zafar N."/>
            <person name="Bertelli C."/>
            <person name="Schilde C."/>
            <person name="Kianianmomeni A."/>
            <person name="Burglin T.R."/>
            <person name="Frech C."/>
            <person name="Turcotte B."/>
            <person name="Kopec K.O."/>
            <person name="Synnott J.M."/>
            <person name="Choo C."/>
            <person name="Paponov I."/>
            <person name="Finkler A."/>
            <person name="Soon Heng Tan C."/>
            <person name="Hutchins A.P."/>
            <person name="Weinmeier T."/>
            <person name="Rattei T."/>
            <person name="Chu J.S."/>
            <person name="Gimenez G."/>
            <person name="Irimia M."/>
            <person name="Rigden D.J."/>
            <person name="Fitzpatrick D.A."/>
            <person name="Lorenzo-Morales J."/>
            <person name="Bateman A."/>
            <person name="Chiu C.H."/>
            <person name="Tang P."/>
            <person name="Hegemann P."/>
            <person name="Fromm H."/>
            <person name="Raoult D."/>
            <person name="Greub G."/>
            <person name="Miranda-Saavedra D."/>
            <person name="Chen N."/>
            <person name="Nash P."/>
            <person name="Ginger M.L."/>
            <person name="Horn M."/>
            <person name="Schaap P."/>
            <person name="Caler L."/>
            <person name="Loftus B."/>
        </authorList>
    </citation>
    <scope>NUCLEOTIDE SEQUENCE [LARGE SCALE GENOMIC DNA]</scope>
    <source>
        <strain evidence="7 8">Neff</strain>
    </source>
</reference>
<dbReference type="GO" id="GO:0016780">
    <property type="term" value="F:phosphotransferase activity, for other substituted phosphate groups"/>
    <property type="evidence" value="ECO:0007669"/>
    <property type="project" value="InterPro"/>
</dbReference>
<dbReference type="Gene3D" id="1.20.120.1760">
    <property type="match status" value="1"/>
</dbReference>
<dbReference type="PIRSF" id="PIRSF015665">
    <property type="entry name" value="CHOPT"/>
    <property type="match status" value="1"/>
</dbReference>
<keyword evidence="3 5" id="KW-0808">Transferase</keyword>
<feature type="transmembrane region" description="Helical" evidence="6">
    <location>
        <begin position="356"/>
        <end position="375"/>
    </location>
</feature>
<feature type="transmembrane region" description="Helical" evidence="6">
    <location>
        <begin position="233"/>
        <end position="250"/>
    </location>
</feature>
<feature type="transmembrane region" description="Helical" evidence="6">
    <location>
        <begin position="96"/>
        <end position="120"/>
    </location>
</feature>
<comment type="subcellular location">
    <subcellularLocation>
        <location evidence="1">Membrane</location>
    </subcellularLocation>
</comment>
<dbReference type="PANTHER" id="PTHR10414">
    <property type="entry name" value="ETHANOLAMINEPHOSPHOTRANSFERASE"/>
    <property type="match status" value="1"/>
</dbReference>
<gene>
    <name evidence="7" type="ORF">ACA1_222320</name>
</gene>
<evidence type="ECO:0000256" key="1">
    <source>
        <dbReference type="ARBA" id="ARBA00004370"/>
    </source>
</evidence>
<keyword evidence="8" id="KW-1185">Reference proteome</keyword>
<dbReference type="GO" id="GO:0008654">
    <property type="term" value="P:phospholipid biosynthetic process"/>
    <property type="evidence" value="ECO:0007669"/>
    <property type="project" value="InterPro"/>
</dbReference>
<dbReference type="GO" id="GO:0016020">
    <property type="term" value="C:membrane"/>
    <property type="evidence" value="ECO:0007669"/>
    <property type="project" value="UniProtKB-SubCell"/>
</dbReference>
<evidence type="ECO:0000256" key="4">
    <source>
        <dbReference type="ARBA" id="ARBA00023136"/>
    </source>
</evidence>
<accession>L8GV80</accession>
<feature type="transmembrane region" description="Helical" evidence="6">
    <location>
        <begin position="326"/>
        <end position="344"/>
    </location>
</feature>
<comment type="similarity">
    <text evidence="2 5">Belongs to the CDP-alcohol phosphatidyltransferase class-I family.</text>
</comment>
<feature type="transmembrane region" description="Helical" evidence="6">
    <location>
        <begin position="270"/>
        <end position="289"/>
    </location>
</feature>
<evidence type="ECO:0000313" key="8">
    <source>
        <dbReference type="Proteomes" id="UP000011083"/>
    </source>
</evidence>
<name>L8GV80_ACACF</name>
<evidence type="ECO:0000256" key="3">
    <source>
        <dbReference type="ARBA" id="ARBA00022679"/>
    </source>
</evidence>
<evidence type="ECO:0000256" key="5">
    <source>
        <dbReference type="RuleBase" id="RU003750"/>
    </source>
</evidence>
<dbReference type="InterPro" id="IPR014472">
    <property type="entry name" value="CHOPT"/>
</dbReference>
<evidence type="ECO:0000256" key="2">
    <source>
        <dbReference type="ARBA" id="ARBA00010441"/>
    </source>
</evidence>
<dbReference type="STRING" id="1257118.L8GV80"/>
<keyword evidence="6" id="KW-1133">Transmembrane helix</keyword>
<dbReference type="RefSeq" id="XP_004338009.1">
    <property type="nucleotide sequence ID" value="XM_004337961.1"/>
</dbReference>
<dbReference type="KEGG" id="acan:ACA1_222320"/>
<dbReference type="InterPro" id="IPR000462">
    <property type="entry name" value="CDP-OH_P_trans"/>
</dbReference>
<dbReference type="OMA" id="ITRMCHE"/>
<feature type="non-terminal residue" evidence="7">
    <location>
        <position position="1"/>
    </location>
</feature>
<evidence type="ECO:0000313" key="7">
    <source>
        <dbReference type="EMBL" id="ELR15996.1"/>
    </source>
</evidence>
<dbReference type="OrthoDB" id="196717at2759"/>
<dbReference type="Pfam" id="PF01066">
    <property type="entry name" value="CDP-OH_P_transf"/>
    <property type="match status" value="1"/>
</dbReference>
<dbReference type="InterPro" id="IPR048254">
    <property type="entry name" value="CDP_ALCOHOL_P_TRANSF_CS"/>
</dbReference>
<dbReference type="PANTHER" id="PTHR10414:SF75">
    <property type="entry name" value="CDP-ALCOHOL PHOSPHATIDYLTRANSFERASE"/>
    <property type="match status" value="1"/>
</dbReference>
<feature type="transmembrane region" description="Helical" evidence="6">
    <location>
        <begin position="132"/>
        <end position="150"/>
    </location>
</feature>
<protein>
    <submittedName>
        <fullName evidence="7">CDP-alcohol phosphatidyltransferase superfamily protein</fullName>
    </submittedName>
</protein>
<dbReference type="Proteomes" id="UP000011083">
    <property type="component" value="Unassembled WGS sequence"/>
</dbReference>
<dbReference type="GeneID" id="14916758"/>
<organism evidence="7 8">
    <name type="scientific">Acanthamoeba castellanii (strain ATCC 30010 / Neff)</name>
    <dbReference type="NCBI Taxonomy" id="1257118"/>
    <lineage>
        <taxon>Eukaryota</taxon>
        <taxon>Amoebozoa</taxon>
        <taxon>Discosea</taxon>
        <taxon>Longamoebia</taxon>
        <taxon>Centramoebida</taxon>
        <taxon>Acanthamoebidae</taxon>
        <taxon>Acanthamoeba</taxon>
    </lineage>
</organism>
<dbReference type="AlphaFoldDB" id="L8GV80"/>
<dbReference type="VEuPathDB" id="AmoebaDB:ACA1_222320"/>
<evidence type="ECO:0000256" key="6">
    <source>
        <dbReference type="SAM" id="Phobius"/>
    </source>
</evidence>
<sequence length="449" mass="50185">ASSTTIPAKKANKKASAKAAATVAASHAKAPKDLTFDATTLGTLDPAYVARVFKEGFISARGWDHLRTGYRYTGVDHSFCGNRFLYLWWNLVVERFVPLWVAPNLLTLLGFLCNFGAFLLSAYNTDNMQGAAPPYVWVIVGISIFAYQTFDSIDGRQARRTNTASPLGELFDHVCDSAICILFVLNMGCMLHLGPVWTWVLCWAILTPFYLCHWEEYYTGILEMGEFNGPVEAQLFAMLTCFFTAGASTYDPIFWAREAAYGFTRGQCFILFFYSIVLPTAATHVWKVASSLRDRKGLGKAFAQLFPLAWLGLMGTSWVWSAMHVFLIHPHTFLLAFGAAFAYITRMCHEPIRPFYTILVPLTFGALNSLVPYLTSHIIKPWVEEERMVAIFFVYAVGSFLFLCYSLTQQLCRYLKIRAFAIPYPTAASGARHAARPPAAATASRHTSL</sequence>
<proteinExistence type="inferred from homology"/>
<keyword evidence="6" id="KW-0812">Transmembrane</keyword>
<keyword evidence="4 6" id="KW-0472">Membrane</keyword>
<dbReference type="InterPro" id="IPR043130">
    <property type="entry name" value="CDP-OH_PTrfase_TM_dom"/>
</dbReference>